<dbReference type="RefSeq" id="WP_124738678.1">
    <property type="nucleotide sequence ID" value="NZ_CP034086.1"/>
</dbReference>
<feature type="domain" description="Outer membrane protein beta-barrel" evidence="7">
    <location>
        <begin position="15"/>
        <end position="246"/>
    </location>
</feature>
<dbReference type="PANTHER" id="PTHR34001">
    <property type="entry name" value="BLL7405 PROTEIN"/>
    <property type="match status" value="1"/>
</dbReference>
<dbReference type="SUPFAM" id="SSF56925">
    <property type="entry name" value="OMPA-like"/>
    <property type="match status" value="1"/>
</dbReference>
<feature type="chain" id="PRO_5018019211" evidence="6">
    <location>
        <begin position="23"/>
        <end position="261"/>
    </location>
</feature>
<feature type="signal peptide" evidence="6">
    <location>
        <begin position="1"/>
        <end position="22"/>
    </location>
</feature>
<evidence type="ECO:0000256" key="4">
    <source>
        <dbReference type="ARBA" id="ARBA00023237"/>
    </source>
</evidence>
<evidence type="ECO:0000259" key="7">
    <source>
        <dbReference type="Pfam" id="PF13505"/>
    </source>
</evidence>
<comment type="similarity">
    <text evidence="5">Belongs to the Omp25/RopB family.</text>
</comment>
<dbReference type="KEGG" id="mros:EHO51_09465"/>
<comment type="subcellular location">
    <subcellularLocation>
        <location evidence="1">Cell outer membrane</location>
    </subcellularLocation>
</comment>
<protein>
    <submittedName>
        <fullName evidence="8">Porin family protein</fullName>
    </submittedName>
</protein>
<keyword evidence="3" id="KW-0472">Membrane</keyword>
<reference evidence="8 9" key="1">
    <citation type="submission" date="2018-11" db="EMBL/GenBank/DDBJ databases">
        <title>Genome squencing of methanotrophic bacteria isolated from alkaline groundwater in Korea.</title>
        <authorList>
            <person name="Nguyen L.N."/>
        </authorList>
    </citation>
    <scope>NUCLEOTIDE SEQUENCE [LARGE SCALE GENOMIC DNA]</scope>
    <source>
        <strain evidence="8 9">GW6</strain>
    </source>
</reference>
<dbReference type="Pfam" id="PF13505">
    <property type="entry name" value="OMP_b-brl"/>
    <property type="match status" value="1"/>
</dbReference>
<dbReference type="EMBL" id="CP034086">
    <property type="protein sequence ID" value="AZG76942.1"/>
    <property type="molecule type" value="Genomic_DNA"/>
</dbReference>
<dbReference type="InterPro" id="IPR027385">
    <property type="entry name" value="Beta-barrel_OMP"/>
</dbReference>
<organism evidence="8 9">
    <name type="scientific">Methylocystis rosea</name>
    <dbReference type="NCBI Taxonomy" id="173366"/>
    <lineage>
        <taxon>Bacteria</taxon>
        <taxon>Pseudomonadati</taxon>
        <taxon>Pseudomonadota</taxon>
        <taxon>Alphaproteobacteria</taxon>
        <taxon>Hyphomicrobiales</taxon>
        <taxon>Methylocystaceae</taxon>
        <taxon>Methylocystis</taxon>
    </lineage>
</organism>
<keyword evidence="4" id="KW-0998">Cell outer membrane</keyword>
<dbReference type="InterPro" id="IPR011250">
    <property type="entry name" value="OMP/PagP_B-barrel"/>
</dbReference>
<dbReference type="Proteomes" id="UP000273982">
    <property type="component" value="Chromosome"/>
</dbReference>
<dbReference type="AlphaFoldDB" id="A0A3G8M6X3"/>
<dbReference type="PANTHER" id="PTHR34001:SF3">
    <property type="entry name" value="BLL7405 PROTEIN"/>
    <property type="match status" value="1"/>
</dbReference>
<evidence type="ECO:0000313" key="9">
    <source>
        <dbReference type="Proteomes" id="UP000273982"/>
    </source>
</evidence>
<dbReference type="GO" id="GO:0009279">
    <property type="term" value="C:cell outer membrane"/>
    <property type="evidence" value="ECO:0007669"/>
    <property type="project" value="UniProtKB-SubCell"/>
</dbReference>
<gene>
    <name evidence="8" type="ORF">EHO51_09465</name>
</gene>
<evidence type="ECO:0000256" key="1">
    <source>
        <dbReference type="ARBA" id="ARBA00004442"/>
    </source>
</evidence>
<accession>A0A3G8M6X3</accession>
<evidence type="ECO:0000256" key="6">
    <source>
        <dbReference type="SAM" id="SignalP"/>
    </source>
</evidence>
<evidence type="ECO:0000313" key="8">
    <source>
        <dbReference type="EMBL" id="AZG76942.1"/>
    </source>
</evidence>
<dbReference type="InterPro" id="IPR051692">
    <property type="entry name" value="OMP-like"/>
</dbReference>
<evidence type="ECO:0000256" key="2">
    <source>
        <dbReference type="ARBA" id="ARBA00022729"/>
    </source>
</evidence>
<sequence length="261" mass="28016">MTFRAFIFGAFASILAVSAASAADLPSYKAPPPPPLPPPFSWEGFHIGVSGSYAGGVSSQYSNLYALQPGAFLVFPTSNSIGTSGYMVGYQNGYNWVFANRIVVGYESEYNYANVRATNTSGYFTGVGASSRLQWFGAERLRFGYAFGRILPYITGGLAYGKVSPYGQQWANGSVFPSSRAVWQAGFTVGAGVEYAVLDNWTVKAEYLFTRMKGASGASIGFPFAYRVTTGNNLDTHIARIGVNYQVKSFGALIGMPELGL</sequence>
<name>A0A3G8M6X3_9HYPH</name>
<dbReference type="Gene3D" id="2.40.160.20">
    <property type="match status" value="1"/>
</dbReference>
<proteinExistence type="inferred from homology"/>
<evidence type="ECO:0000256" key="3">
    <source>
        <dbReference type="ARBA" id="ARBA00023136"/>
    </source>
</evidence>
<evidence type="ECO:0000256" key="5">
    <source>
        <dbReference type="ARBA" id="ARBA00038306"/>
    </source>
</evidence>
<keyword evidence="2 6" id="KW-0732">Signal</keyword>